<keyword evidence="2" id="KW-1185">Reference proteome</keyword>
<accession>A0ABR1PTP4</accession>
<reference evidence="1 2" key="1">
    <citation type="submission" date="2023-01" db="EMBL/GenBank/DDBJ databases">
        <title>Analysis of 21 Apiospora genomes using comparative genomics revels a genus with tremendous synthesis potential of carbohydrate active enzymes and secondary metabolites.</title>
        <authorList>
            <person name="Sorensen T."/>
        </authorList>
    </citation>
    <scope>NUCLEOTIDE SEQUENCE [LARGE SCALE GENOMIC DNA]</scope>
    <source>
        <strain evidence="1 2">CBS 24483</strain>
    </source>
</reference>
<dbReference type="Proteomes" id="UP001391051">
    <property type="component" value="Unassembled WGS sequence"/>
</dbReference>
<evidence type="ECO:0000313" key="1">
    <source>
        <dbReference type="EMBL" id="KAK7937818.1"/>
    </source>
</evidence>
<organism evidence="1 2">
    <name type="scientific">Apiospora aurea</name>
    <dbReference type="NCBI Taxonomy" id="335848"/>
    <lineage>
        <taxon>Eukaryota</taxon>
        <taxon>Fungi</taxon>
        <taxon>Dikarya</taxon>
        <taxon>Ascomycota</taxon>
        <taxon>Pezizomycotina</taxon>
        <taxon>Sordariomycetes</taxon>
        <taxon>Xylariomycetidae</taxon>
        <taxon>Amphisphaeriales</taxon>
        <taxon>Apiosporaceae</taxon>
        <taxon>Apiospora</taxon>
    </lineage>
</organism>
<protein>
    <submittedName>
        <fullName evidence="1">Uncharacterized protein</fullName>
    </submittedName>
</protein>
<dbReference type="GeneID" id="92083970"/>
<comment type="caution">
    <text evidence="1">The sequence shown here is derived from an EMBL/GenBank/DDBJ whole genome shotgun (WGS) entry which is preliminary data.</text>
</comment>
<dbReference type="RefSeq" id="XP_066693146.1">
    <property type="nucleotide sequence ID" value="XM_066850908.1"/>
</dbReference>
<dbReference type="EMBL" id="JAQQWE010000010">
    <property type="protein sequence ID" value="KAK7937818.1"/>
    <property type="molecule type" value="Genomic_DNA"/>
</dbReference>
<gene>
    <name evidence="1" type="ORF">PG986_014686</name>
</gene>
<proteinExistence type="predicted"/>
<name>A0ABR1PTP4_9PEZI</name>
<sequence length="95" mass="9731">MGAFSTSFGLVFRALGRLISNTRSIANRVINDPGSTLGNATRGTSVANLVCSILGVYNTADSHANTPWGATFSGPAAFLSLGPLLGKLDGKVTAF</sequence>
<evidence type="ECO:0000313" key="2">
    <source>
        <dbReference type="Proteomes" id="UP001391051"/>
    </source>
</evidence>